<proteinExistence type="predicted"/>
<dbReference type="AlphaFoldDB" id="A0A0E9VG13"/>
<reference evidence="1" key="1">
    <citation type="submission" date="2014-11" db="EMBL/GenBank/DDBJ databases">
        <authorList>
            <person name="Amaro Gonzalez C."/>
        </authorList>
    </citation>
    <scope>NUCLEOTIDE SEQUENCE</scope>
</reference>
<organism evidence="1">
    <name type="scientific">Anguilla anguilla</name>
    <name type="common">European freshwater eel</name>
    <name type="synonym">Muraena anguilla</name>
    <dbReference type="NCBI Taxonomy" id="7936"/>
    <lineage>
        <taxon>Eukaryota</taxon>
        <taxon>Metazoa</taxon>
        <taxon>Chordata</taxon>
        <taxon>Craniata</taxon>
        <taxon>Vertebrata</taxon>
        <taxon>Euteleostomi</taxon>
        <taxon>Actinopterygii</taxon>
        <taxon>Neopterygii</taxon>
        <taxon>Teleostei</taxon>
        <taxon>Anguilliformes</taxon>
        <taxon>Anguillidae</taxon>
        <taxon>Anguilla</taxon>
    </lineage>
</organism>
<name>A0A0E9VG13_ANGAN</name>
<dbReference type="EMBL" id="GBXM01031503">
    <property type="protein sequence ID" value="JAH77074.1"/>
    <property type="molecule type" value="Transcribed_RNA"/>
</dbReference>
<protein>
    <submittedName>
        <fullName evidence="1">Uncharacterized protein</fullName>
    </submittedName>
</protein>
<accession>A0A0E9VG13</accession>
<evidence type="ECO:0000313" key="1">
    <source>
        <dbReference type="EMBL" id="JAH77074.1"/>
    </source>
</evidence>
<reference evidence="1" key="2">
    <citation type="journal article" date="2015" name="Fish Shellfish Immunol.">
        <title>Early steps in the European eel (Anguilla anguilla)-Vibrio vulnificus interaction in the gills: Role of the RtxA13 toxin.</title>
        <authorList>
            <person name="Callol A."/>
            <person name="Pajuelo D."/>
            <person name="Ebbesson L."/>
            <person name="Teles M."/>
            <person name="MacKenzie S."/>
            <person name="Amaro C."/>
        </authorList>
    </citation>
    <scope>NUCLEOTIDE SEQUENCE</scope>
</reference>
<sequence>MPFFANAFVCVYLIMAGSLQNMISYSSLKIAAIFLL</sequence>